<sequence>MSFVAFQELAEANALEIICEELNNPTLPNVKNWQGHKGVWKVSASRAAGWMYQSMEYNGFLYDTSQGIELINSTLLEKPKKGPKQFARRPFIGVLKMKKFDCIVVSVHLKATGLSNEDLSRLQEEIDKVPMIVEAIEDHFPGEKDIILLGDFNYHPKKKVKPITITNFDVLRKKGYTNCLPDGEFTNISNNNSKGSKIYDHIWLTKDTAQVYTGRSGVIRDGLTSPWIPNGWGWGGVVSDHCPVWTELYNGKDLDKADLSGISSDAVKFTVGVDG</sequence>
<dbReference type="Gene3D" id="3.60.10.10">
    <property type="entry name" value="Endonuclease/exonuclease/phosphatase"/>
    <property type="match status" value="1"/>
</dbReference>
<proteinExistence type="predicted"/>
<comment type="caution">
    <text evidence="1">The sequence shown here is derived from an EMBL/GenBank/DDBJ whole genome shotgun (WGS) entry which is preliminary data.</text>
</comment>
<accession>A0ABQ9EHY1</accession>
<evidence type="ECO:0000313" key="2">
    <source>
        <dbReference type="Proteomes" id="UP001217089"/>
    </source>
</evidence>
<dbReference type="Proteomes" id="UP001217089">
    <property type="component" value="Unassembled WGS sequence"/>
</dbReference>
<dbReference type="InterPro" id="IPR036691">
    <property type="entry name" value="Endo/exonu/phosph_ase_sf"/>
</dbReference>
<evidence type="ECO:0008006" key="3">
    <source>
        <dbReference type="Google" id="ProtNLM"/>
    </source>
</evidence>
<evidence type="ECO:0000313" key="1">
    <source>
        <dbReference type="EMBL" id="KAJ8303030.1"/>
    </source>
</evidence>
<reference evidence="1 2" key="1">
    <citation type="submission" date="2022-12" db="EMBL/GenBank/DDBJ databases">
        <title>Chromosome-level genome of Tegillarca granosa.</title>
        <authorList>
            <person name="Kim J."/>
        </authorList>
    </citation>
    <scope>NUCLEOTIDE SEQUENCE [LARGE SCALE GENOMIC DNA]</scope>
    <source>
        <strain evidence="1">Teg-2019</strain>
        <tissue evidence="1">Adductor muscle</tissue>
    </source>
</reference>
<name>A0ABQ9EHY1_TEGGR</name>
<organism evidence="1 2">
    <name type="scientific">Tegillarca granosa</name>
    <name type="common">Malaysian cockle</name>
    <name type="synonym">Anadara granosa</name>
    <dbReference type="NCBI Taxonomy" id="220873"/>
    <lineage>
        <taxon>Eukaryota</taxon>
        <taxon>Metazoa</taxon>
        <taxon>Spiralia</taxon>
        <taxon>Lophotrochozoa</taxon>
        <taxon>Mollusca</taxon>
        <taxon>Bivalvia</taxon>
        <taxon>Autobranchia</taxon>
        <taxon>Pteriomorphia</taxon>
        <taxon>Arcoida</taxon>
        <taxon>Arcoidea</taxon>
        <taxon>Arcidae</taxon>
        <taxon>Tegillarca</taxon>
    </lineage>
</organism>
<protein>
    <recommendedName>
        <fullName evidence="3">Endonuclease/exonuclease/phosphatase domain-containing protein</fullName>
    </recommendedName>
</protein>
<gene>
    <name evidence="1" type="ORF">KUTeg_019426</name>
</gene>
<keyword evidence="2" id="KW-1185">Reference proteome</keyword>
<dbReference type="SUPFAM" id="SSF56219">
    <property type="entry name" value="DNase I-like"/>
    <property type="match status" value="1"/>
</dbReference>
<dbReference type="EMBL" id="JARBDR010000917">
    <property type="protein sequence ID" value="KAJ8303030.1"/>
    <property type="molecule type" value="Genomic_DNA"/>
</dbReference>